<proteinExistence type="evidence at transcript level"/>
<dbReference type="GO" id="GO:0016020">
    <property type="term" value="C:membrane"/>
    <property type="evidence" value="ECO:0007669"/>
    <property type="project" value="UniProtKB-SubCell"/>
</dbReference>
<evidence type="ECO:0000256" key="5">
    <source>
        <dbReference type="ARBA" id="ARBA00023136"/>
    </source>
</evidence>
<dbReference type="PANTHER" id="PTHR13002">
    <property type="entry name" value="C3ORF1 PROTEIN-RELATED"/>
    <property type="match status" value="1"/>
</dbReference>
<evidence type="ECO:0000256" key="4">
    <source>
        <dbReference type="ARBA" id="ARBA00022989"/>
    </source>
</evidence>
<gene>
    <name evidence="9" type="primary">EOG090X0FS6</name>
</gene>
<dbReference type="GO" id="GO:0005739">
    <property type="term" value="C:mitochondrion"/>
    <property type="evidence" value="ECO:0007669"/>
    <property type="project" value="TreeGrafter"/>
</dbReference>
<protein>
    <recommendedName>
        <fullName evidence="6">Complex I assembly factor TIMMDC1, mitochondrial</fullName>
    </recommendedName>
    <alternativeName>
        <fullName evidence="7">Translocase of inner mitochondrial membrane domain-containing protein 1</fullName>
    </alternativeName>
</protein>
<keyword evidence="5" id="KW-0472">Membrane</keyword>
<sequence length="283" mass="30677">MYRKGITPCRVGLTIFGVDLFPSYDVIDPSSPTAQKLAQHIEAVKQTETGWDRFKTIFQRDDYGNLSPEMDGALSAGTAGLVIGLLLGGLPASKKGYEEFILRNKATSFENHFQAKDKLQFNVTKTMAAGGWRVGWRLGLFTGAYTFFTSAVATYRNQNTVFEYSAGGLLAGAMYKFPMGPKAMVAGGLGGAVLGTAAGAISVGVMKLTGTTTEELRYLRHGWKEAKTRELITESPRRAEAMGILALAHDHSLAQNKSSINEATQTKSEESTNEDVEKAEKKS</sequence>
<evidence type="ECO:0000256" key="1">
    <source>
        <dbReference type="ARBA" id="ARBA00004141"/>
    </source>
</evidence>
<dbReference type="Pfam" id="PF02466">
    <property type="entry name" value="Tim17"/>
    <property type="match status" value="1"/>
</dbReference>
<keyword evidence="4" id="KW-1133">Transmembrane helix</keyword>
<evidence type="ECO:0000256" key="6">
    <source>
        <dbReference type="ARBA" id="ARBA00040778"/>
    </source>
</evidence>
<reference evidence="9" key="1">
    <citation type="submission" date="2018-08" db="EMBL/GenBank/DDBJ databases">
        <authorList>
            <person name="Cornetti L."/>
        </authorList>
    </citation>
    <scope>NUCLEOTIDE SEQUENCE</scope>
    <source>
        <strain evidence="9">DE-FRO-2-1</strain>
    </source>
</reference>
<dbReference type="AlphaFoldDB" id="A0A4Y7NJA9"/>
<feature type="region of interest" description="Disordered" evidence="8">
    <location>
        <begin position="255"/>
        <end position="283"/>
    </location>
</feature>
<dbReference type="GO" id="GO:0032981">
    <property type="term" value="P:mitochondrial respiratory chain complex I assembly"/>
    <property type="evidence" value="ECO:0007669"/>
    <property type="project" value="InterPro"/>
</dbReference>
<feature type="compositionally biased region" description="Basic and acidic residues" evidence="8">
    <location>
        <begin position="267"/>
        <end position="283"/>
    </location>
</feature>
<evidence type="ECO:0000313" key="9">
    <source>
        <dbReference type="EMBL" id="SVE93319.1"/>
    </source>
</evidence>
<organism evidence="9">
    <name type="scientific">Moina brachiata</name>
    <dbReference type="NCBI Taxonomy" id="675436"/>
    <lineage>
        <taxon>Eukaryota</taxon>
        <taxon>Metazoa</taxon>
        <taxon>Ecdysozoa</taxon>
        <taxon>Arthropoda</taxon>
        <taxon>Crustacea</taxon>
        <taxon>Branchiopoda</taxon>
        <taxon>Diplostraca</taxon>
        <taxon>Cladocera</taxon>
        <taxon>Anomopoda</taxon>
        <taxon>Moinidae</taxon>
        <taxon>Moina</taxon>
    </lineage>
</organism>
<evidence type="ECO:0000256" key="7">
    <source>
        <dbReference type="ARBA" id="ARBA00041344"/>
    </source>
</evidence>
<dbReference type="InterPro" id="IPR055299">
    <property type="entry name" value="TIMMDC1"/>
</dbReference>
<name>A0A4Y7NJA9_9CRUS</name>
<comment type="subcellular location">
    <subcellularLocation>
        <location evidence="1">Membrane</location>
        <topology evidence="1">Multi-pass membrane protein</topology>
    </subcellularLocation>
</comment>
<dbReference type="EMBL" id="LR023700">
    <property type="protein sequence ID" value="SVE93319.1"/>
    <property type="molecule type" value="mRNA"/>
</dbReference>
<evidence type="ECO:0000256" key="8">
    <source>
        <dbReference type="SAM" id="MobiDB-lite"/>
    </source>
</evidence>
<accession>A0A4Y7NJA9</accession>
<evidence type="ECO:0000256" key="2">
    <source>
        <dbReference type="ARBA" id="ARBA00008444"/>
    </source>
</evidence>
<comment type="similarity">
    <text evidence="2">Belongs to the Tim17/Tim22/Tim23 family.</text>
</comment>
<feature type="compositionally biased region" description="Polar residues" evidence="8">
    <location>
        <begin position="255"/>
        <end position="266"/>
    </location>
</feature>
<dbReference type="PANTHER" id="PTHR13002:SF1">
    <property type="entry name" value="COMPLEX I ASSEMBLY FACTOR TIMMDC1, MITOCHONDRIAL"/>
    <property type="match status" value="1"/>
</dbReference>
<evidence type="ECO:0000256" key="3">
    <source>
        <dbReference type="ARBA" id="ARBA00022692"/>
    </source>
</evidence>
<keyword evidence="3" id="KW-0812">Transmembrane</keyword>